<evidence type="ECO:0000256" key="2">
    <source>
        <dbReference type="ARBA" id="ARBA00022452"/>
    </source>
</evidence>
<dbReference type="EMBL" id="CP013259">
    <property type="protein sequence ID" value="ANZ22459.1"/>
    <property type="molecule type" value="Genomic_DNA"/>
</dbReference>
<reference evidence="11 12" key="1">
    <citation type="submission" date="2015-11" db="EMBL/GenBank/DDBJ databases">
        <title>The complete genome of Buchnera aphidicola from Diuraphis noxia biotype SAM.</title>
        <authorList>
            <person name="Burger N.F.V."/>
            <person name="Oberholster A.-M."/>
        </authorList>
    </citation>
    <scope>NUCLEOTIDE SEQUENCE [LARGE SCALE GENOMIC DNA]</scope>
    <source>
        <strain evidence="11">SAM</strain>
    </source>
</reference>
<comment type="subunit">
    <text evidence="8">Part of the Bam complex, which is composed of the outer membrane protein BamA, and four lipoproteins BamB, BamC, BamD and BamE.</text>
</comment>
<dbReference type="PROSITE" id="PS51779">
    <property type="entry name" value="POTRA"/>
    <property type="match status" value="5"/>
</dbReference>
<dbReference type="InterPro" id="IPR039910">
    <property type="entry name" value="D15-like"/>
</dbReference>
<name>A0A1B2H8V2_BUCDN</name>
<dbReference type="InterPro" id="IPR034746">
    <property type="entry name" value="POTRA"/>
</dbReference>
<protein>
    <recommendedName>
        <fullName evidence="8 9">Outer membrane protein assembly factor BamA</fullName>
    </recommendedName>
</protein>
<dbReference type="HAMAP" id="MF_01430">
    <property type="entry name" value="OM_assembly_BamA"/>
    <property type="match status" value="1"/>
</dbReference>
<keyword evidence="5 8" id="KW-0677">Repeat</keyword>
<feature type="chain" id="PRO_5009003494" description="Outer membrane protein assembly factor BamA" evidence="8">
    <location>
        <begin position="25"/>
        <end position="809"/>
    </location>
</feature>
<evidence type="ECO:0000313" key="11">
    <source>
        <dbReference type="EMBL" id="ANZ22459.1"/>
    </source>
</evidence>
<keyword evidence="6 8" id="KW-0472">Membrane</keyword>
<evidence type="ECO:0000256" key="6">
    <source>
        <dbReference type="ARBA" id="ARBA00023136"/>
    </source>
</evidence>
<dbReference type="PIRSF" id="PIRSF006076">
    <property type="entry name" value="OM_assembly_OMP85"/>
    <property type="match status" value="1"/>
</dbReference>
<sequence length="809" mass="94033" precursor="true">MLMKKLFIFFFMFFSATVSSTVYAKNIWIVKDIKFNGLKNVSENEVLQNIVFNIGSKITQNDIQNSVKSLFKTGKFDNIKVGFSGQKIIFYIHERPIINDVIILGNKIIDTNILDKYLTKLNIKKGHSFSEYIEKKFIQTIKDFYYDIGRCKFNIKISKIFLPHNTVNLKIMINEGVLIKVNSIKIFGAQNISEKKIISLFKLKTNSNWWNLFHESHYSPKQLNVDLVKLNNFYVNQGYFYFNIDKKEVNFLKENNSVDIKIYISEGQKYNISKFFINGDLFDYRPLIKDLININHNEPYNKDKINLIVNRIKRLLFEHGYIDAQIIVIPEINYEKKTIVLNFNIDIKNKFYVHKIYFQGNELTKDKVLRRLMKQMEGECFNLKLVESGKILLENTKYFSQIQVINNKISSDSNQIDIIYKVKEQPTGSINFGLGYGIDSGISFNTSFSQDNIFGSGNSLKSSIIKNKNQKYIDLSINYPYFIFDKTDLNTRLFFNDFKYNFNSVSNINKHTYGFESNLGFPINDANKINFGIGYSHNGIFNNDTSKINKKIKTPSSINTSLNDNILATSLVDDFTLNYSWTYNTLKYIYFPISGNQTYISGKNTIPGSDNNFYKIILDSEQYVPLDKLKKFIFLSHIHMGIGNSFNNKKLPFYENFYADSSNHIRGFRSKTIGPKKIYDNVDLDHCMGYQNNDSCESIDSIGGNATFSTNLEFIIPIPFLNEIHSQFLRSSIFFDVGNIWDTKLNNKNYTNTFTSLKHNIIDDIYSSFGLSLEWFSPIGPLVFSYSIPIQKNKNHHLEPFQFNIGKNW</sequence>
<keyword evidence="3 8" id="KW-0812">Transmembrane</keyword>
<feature type="domain" description="POTRA" evidence="10">
    <location>
        <begin position="179"/>
        <end position="267"/>
    </location>
</feature>
<dbReference type="Gene3D" id="3.10.20.310">
    <property type="entry name" value="membrane protein fhac"/>
    <property type="match status" value="5"/>
</dbReference>
<evidence type="ECO:0000256" key="9">
    <source>
        <dbReference type="NCBIfam" id="TIGR03303"/>
    </source>
</evidence>
<dbReference type="Proteomes" id="UP000093070">
    <property type="component" value="Chromosome"/>
</dbReference>
<evidence type="ECO:0000256" key="8">
    <source>
        <dbReference type="HAMAP-Rule" id="MF_01430"/>
    </source>
</evidence>
<evidence type="ECO:0000256" key="4">
    <source>
        <dbReference type="ARBA" id="ARBA00022729"/>
    </source>
</evidence>
<dbReference type="GO" id="GO:0051205">
    <property type="term" value="P:protein insertion into membrane"/>
    <property type="evidence" value="ECO:0007669"/>
    <property type="project" value="UniProtKB-UniRule"/>
</dbReference>
<dbReference type="Pfam" id="PF07244">
    <property type="entry name" value="POTRA"/>
    <property type="match status" value="4"/>
</dbReference>
<evidence type="ECO:0000256" key="3">
    <source>
        <dbReference type="ARBA" id="ARBA00022692"/>
    </source>
</evidence>
<evidence type="ECO:0000259" key="10">
    <source>
        <dbReference type="PROSITE" id="PS51779"/>
    </source>
</evidence>
<evidence type="ECO:0000256" key="5">
    <source>
        <dbReference type="ARBA" id="ARBA00022737"/>
    </source>
</evidence>
<dbReference type="PANTHER" id="PTHR12815:SF23">
    <property type="entry name" value="OUTER MEMBRANE PROTEIN ASSEMBLY FACTOR BAMA"/>
    <property type="match status" value="1"/>
</dbReference>
<proteinExistence type="inferred from homology"/>
<keyword evidence="4 8" id="KW-0732">Signal</keyword>
<organism evidence="11 12">
    <name type="scientific">Buchnera aphidicola subsp. Diuraphis noxia</name>
    <dbReference type="NCBI Taxonomy" id="118101"/>
    <lineage>
        <taxon>Bacteria</taxon>
        <taxon>Pseudomonadati</taxon>
        <taxon>Pseudomonadota</taxon>
        <taxon>Gammaproteobacteria</taxon>
        <taxon>Enterobacterales</taxon>
        <taxon>Erwiniaceae</taxon>
        <taxon>Buchnera</taxon>
    </lineage>
</organism>
<dbReference type="InterPro" id="IPR000184">
    <property type="entry name" value="Bac_surfAg_D15"/>
</dbReference>
<comment type="subcellular location">
    <subcellularLocation>
        <location evidence="8">Cell outer membrane</location>
    </subcellularLocation>
    <subcellularLocation>
        <location evidence="1">Membrane</location>
    </subcellularLocation>
</comment>
<feature type="signal peptide" evidence="8">
    <location>
        <begin position="1"/>
        <end position="24"/>
    </location>
</feature>
<evidence type="ECO:0000256" key="7">
    <source>
        <dbReference type="ARBA" id="ARBA00023237"/>
    </source>
</evidence>
<accession>A0A1B2H8V2</accession>
<dbReference type="NCBIfam" id="TIGR03303">
    <property type="entry name" value="OM_YaeT"/>
    <property type="match status" value="1"/>
</dbReference>
<dbReference type="PATRIC" id="fig|118101.4.peg.237"/>
<gene>
    <name evidence="8" type="primary">bamA</name>
    <name evidence="11" type="ORF">ATN01_01185</name>
</gene>
<evidence type="ECO:0000256" key="1">
    <source>
        <dbReference type="ARBA" id="ARBA00004370"/>
    </source>
</evidence>
<feature type="domain" description="POTRA" evidence="10">
    <location>
        <begin position="96"/>
        <end position="176"/>
    </location>
</feature>
<keyword evidence="2 8" id="KW-1134">Transmembrane beta strand</keyword>
<feature type="domain" description="POTRA" evidence="10">
    <location>
        <begin position="28"/>
        <end position="95"/>
    </location>
</feature>
<keyword evidence="7 8" id="KW-0998">Cell outer membrane</keyword>
<dbReference type="Gene3D" id="2.40.160.50">
    <property type="entry name" value="membrane protein fhac: a member of the omp85/tpsb transporter family"/>
    <property type="match status" value="1"/>
</dbReference>
<feature type="domain" description="POTRA" evidence="10">
    <location>
        <begin position="270"/>
        <end position="348"/>
    </location>
</feature>
<feature type="domain" description="POTRA" evidence="10">
    <location>
        <begin position="351"/>
        <end position="425"/>
    </location>
</feature>
<dbReference type="GO" id="GO:1990063">
    <property type="term" value="C:Bam protein complex"/>
    <property type="evidence" value="ECO:0007669"/>
    <property type="project" value="TreeGrafter"/>
</dbReference>
<dbReference type="InterPro" id="IPR023707">
    <property type="entry name" value="OM_assembly_BamA"/>
</dbReference>
<dbReference type="GO" id="GO:0043165">
    <property type="term" value="P:Gram-negative-bacterium-type cell outer membrane assembly"/>
    <property type="evidence" value="ECO:0007669"/>
    <property type="project" value="UniProtKB-UniRule"/>
</dbReference>
<dbReference type="PANTHER" id="PTHR12815">
    <property type="entry name" value="SORTING AND ASSEMBLY MACHINERY SAMM50 PROTEIN FAMILY MEMBER"/>
    <property type="match status" value="1"/>
</dbReference>
<dbReference type="Pfam" id="PF01103">
    <property type="entry name" value="Omp85"/>
    <property type="match status" value="1"/>
</dbReference>
<dbReference type="STRING" id="118101.ATN01_01185"/>
<comment type="similarity">
    <text evidence="8">Belongs to the BamA family.</text>
</comment>
<dbReference type="OrthoDB" id="9803054at2"/>
<comment type="function">
    <text evidence="8">Part of the outer membrane protein assembly complex, which is involved in assembly and insertion of beta-barrel proteins into the outer membrane. Constitutes, with BamD, the core component of the assembly machinery.</text>
</comment>
<dbReference type="AlphaFoldDB" id="A0A1B2H8V2"/>
<evidence type="ECO:0000313" key="12">
    <source>
        <dbReference type="Proteomes" id="UP000093070"/>
    </source>
</evidence>
<dbReference type="InterPro" id="IPR010827">
    <property type="entry name" value="BamA/TamA_POTRA"/>
</dbReference>